<dbReference type="AlphaFoldDB" id="A0AB35BWV1"/>
<evidence type="ECO:0008006" key="4">
    <source>
        <dbReference type="Google" id="ProtNLM"/>
    </source>
</evidence>
<keyword evidence="1" id="KW-0732">Signal</keyword>
<reference evidence="2" key="1">
    <citation type="submission" date="2021-03" db="EMBL/GenBank/DDBJ databases">
        <title>Identification and antibiotic profiling of Wohlfahrtiimonas chitiniclastica, an underestimated human pathogen.</title>
        <authorList>
            <person name="Kopf A."/>
            <person name="Bunk B."/>
            <person name="Coldewey S."/>
            <person name="Gunzer F."/>
            <person name="Riedel T."/>
            <person name="Schroettner P."/>
        </authorList>
    </citation>
    <scope>NUCLEOTIDE SEQUENCE</scope>
    <source>
        <strain evidence="2">DSM 100917</strain>
    </source>
</reference>
<evidence type="ECO:0000313" key="3">
    <source>
        <dbReference type="Proteomes" id="UP000680020"/>
    </source>
</evidence>
<dbReference type="RefSeq" id="WP_008315581.1">
    <property type="nucleotide sequence ID" value="NZ_NEFK01000003.1"/>
</dbReference>
<proteinExistence type="predicted"/>
<gene>
    <name evidence="2" type="ORF">J7561_03300</name>
</gene>
<accession>A0AB35BWV1</accession>
<evidence type="ECO:0000313" key="2">
    <source>
        <dbReference type="EMBL" id="MBS7824229.1"/>
    </source>
</evidence>
<protein>
    <recommendedName>
        <fullName evidence="4">FlgO domain-containing protein</fullName>
    </recommendedName>
</protein>
<dbReference type="Proteomes" id="UP000680020">
    <property type="component" value="Unassembled WGS sequence"/>
</dbReference>
<feature type="signal peptide" evidence="1">
    <location>
        <begin position="1"/>
        <end position="25"/>
    </location>
</feature>
<sequence>MKKMIPICAASMVVLTGCIWPAVEGAPVFGVPYDLPIAAQPKYDYEHYQNFNIEAVEVTPMGGNALAYETQASYNMQEAMRKSVIDVKKKYPSIFNDHTTFLVGAFVDVNDLNKSDKAGRISAMGLTNVIGKTAQAKYIRYKRDMITVANHMVAPTVQATKAAEIFNSEVIVMGVYKVQNEDLNLRYAFYDAKTRAYLGEGFVSIPLDRKVSKFALDI</sequence>
<dbReference type="EMBL" id="JAGIBU010000002">
    <property type="protein sequence ID" value="MBS7824229.1"/>
    <property type="molecule type" value="Genomic_DNA"/>
</dbReference>
<organism evidence="2 3">
    <name type="scientific">Wohlfahrtiimonas chitiniclastica</name>
    <dbReference type="NCBI Taxonomy" id="400946"/>
    <lineage>
        <taxon>Bacteria</taxon>
        <taxon>Pseudomonadati</taxon>
        <taxon>Pseudomonadota</taxon>
        <taxon>Gammaproteobacteria</taxon>
        <taxon>Cardiobacteriales</taxon>
        <taxon>Ignatzschineriaceae</taxon>
        <taxon>Wohlfahrtiimonas</taxon>
    </lineage>
</organism>
<dbReference type="PROSITE" id="PS51257">
    <property type="entry name" value="PROKAR_LIPOPROTEIN"/>
    <property type="match status" value="1"/>
</dbReference>
<comment type="caution">
    <text evidence="2">The sequence shown here is derived from an EMBL/GenBank/DDBJ whole genome shotgun (WGS) entry which is preliminary data.</text>
</comment>
<name>A0AB35BWV1_9GAMM</name>
<feature type="chain" id="PRO_5044248483" description="FlgO domain-containing protein" evidence="1">
    <location>
        <begin position="26"/>
        <end position="218"/>
    </location>
</feature>
<evidence type="ECO:0000256" key="1">
    <source>
        <dbReference type="SAM" id="SignalP"/>
    </source>
</evidence>